<organism evidence="9 10">
    <name type="scientific">Stachybotrys elegans</name>
    <dbReference type="NCBI Taxonomy" id="80388"/>
    <lineage>
        <taxon>Eukaryota</taxon>
        <taxon>Fungi</taxon>
        <taxon>Dikarya</taxon>
        <taxon>Ascomycota</taxon>
        <taxon>Pezizomycotina</taxon>
        <taxon>Sordariomycetes</taxon>
        <taxon>Hypocreomycetidae</taxon>
        <taxon>Hypocreales</taxon>
        <taxon>Stachybotryaceae</taxon>
        <taxon>Stachybotrys</taxon>
    </lineage>
</organism>
<reference evidence="9" key="1">
    <citation type="journal article" date="2021" name="Nat. Commun.">
        <title>Genetic determinants of endophytism in the Arabidopsis root mycobiome.</title>
        <authorList>
            <person name="Mesny F."/>
            <person name="Miyauchi S."/>
            <person name="Thiergart T."/>
            <person name="Pickel B."/>
            <person name="Atanasova L."/>
            <person name="Karlsson M."/>
            <person name="Huettel B."/>
            <person name="Barry K.W."/>
            <person name="Haridas S."/>
            <person name="Chen C."/>
            <person name="Bauer D."/>
            <person name="Andreopoulos W."/>
            <person name="Pangilinan J."/>
            <person name="LaButti K."/>
            <person name="Riley R."/>
            <person name="Lipzen A."/>
            <person name="Clum A."/>
            <person name="Drula E."/>
            <person name="Henrissat B."/>
            <person name="Kohler A."/>
            <person name="Grigoriev I.V."/>
            <person name="Martin F.M."/>
            <person name="Hacquard S."/>
        </authorList>
    </citation>
    <scope>NUCLEOTIDE SEQUENCE</scope>
    <source>
        <strain evidence="9">MPI-CAGE-CH-0235</strain>
    </source>
</reference>
<keyword evidence="8" id="KW-1133">Transmembrane helix</keyword>
<dbReference type="PANTHER" id="PTHR47582:SF1">
    <property type="entry name" value="P450, PUTATIVE (EUROFUNG)-RELATED"/>
    <property type="match status" value="1"/>
</dbReference>
<evidence type="ECO:0000256" key="8">
    <source>
        <dbReference type="SAM" id="Phobius"/>
    </source>
</evidence>
<dbReference type="Proteomes" id="UP000813444">
    <property type="component" value="Unassembled WGS sequence"/>
</dbReference>
<feature type="binding site" description="axial binding residue" evidence="7">
    <location>
        <position position="430"/>
    </location>
    <ligand>
        <name>heme</name>
        <dbReference type="ChEBI" id="CHEBI:30413"/>
    </ligand>
    <ligandPart>
        <name>Fe</name>
        <dbReference type="ChEBI" id="CHEBI:18248"/>
    </ligandPart>
</feature>
<dbReference type="AlphaFoldDB" id="A0A8K0SKU0"/>
<keyword evidence="8" id="KW-0812">Transmembrane</keyword>
<dbReference type="CDD" id="cd11040">
    <property type="entry name" value="CYP7_CYP8-like"/>
    <property type="match status" value="1"/>
</dbReference>
<evidence type="ECO:0000256" key="6">
    <source>
        <dbReference type="ARBA" id="ARBA00023033"/>
    </source>
</evidence>
<dbReference type="SUPFAM" id="SSF48264">
    <property type="entry name" value="Cytochrome P450"/>
    <property type="match status" value="1"/>
</dbReference>
<dbReference type="OrthoDB" id="1470350at2759"/>
<dbReference type="GO" id="GO:0016705">
    <property type="term" value="F:oxidoreductase activity, acting on paired donors, with incorporation or reduction of molecular oxygen"/>
    <property type="evidence" value="ECO:0007669"/>
    <property type="project" value="InterPro"/>
</dbReference>
<dbReference type="GO" id="GO:0004497">
    <property type="term" value="F:monooxygenase activity"/>
    <property type="evidence" value="ECO:0007669"/>
    <property type="project" value="UniProtKB-KW"/>
</dbReference>
<evidence type="ECO:0000313" key="10">
    <source>
        <dbReference type="Proteomes" id="UP000813444"/>
    </source>
</evidence>
<comment type="cofactor">
    <cofactor evidence="1 7">
        <name>heme</name>
        <dbReference type="ChEBI" id="CHEBI:30413"/>
    </cofactor>
</comment>
<dbReference type="InterPro" id="IPR053007">
    <property type="entry name" value="CYP450_monoxygenase_sec-met"/>
</dbReference>
<dbReference type="GO" id="GO:0020037">
    <property type="term" value="F:heme binding"/>
    <property type="evidence" value="ECO:0007669"/>
    <property type="project" value="InterPro"/>
</dbReference>
<protein>
    <submittedName>
        <fullName evidence="9">Cytochrome P450</fullName>
    </submittedName>
</protein>
<keyword evidence="6" id="KW-0503">Monooxygenase</keyword>
<evidence type="ECO:0000256" key="4">
    <source>
        <dbReference type="ARBA" id="ARBA00022723"/>
    </source>
</evidence>
<keyword evidence="6" id="KW-0560">Oxidoreductase</keyword>
<keyword evidence="4 7" id="KW-0479">Metal-binding</keyword>
<dbReference type="Pfam" id="PF00067">
    <property type="entry name" value="p450"/>
    <property type="match status" value="1"/>
</dbReference>
<evidence type="ECO:0000256" key="1">
    <source>
        <dbReference type="ARBA" id="ARBA00001971"/>
    </source>
</evidence>
<accession>A0A8K0SKU0</accession>
<keyword evidence="7" id="KW-0349">Heme</keyword>
<sequence>MPSTITVILSLAGAVYLFLAALLRLTQDPKEPPMLETSIPFIGPLVGSLKGMPKFLVEMRDKYNLPIYTLRIPGARIYVVNSASLISQVQKHKTISLGPVAATAAANVMNVSEAGNAIIGSDRMFEGDSYVATFVPSMAPAMSPGPELDVMTAESIRIAAESIEKISRKGPVNVELFEWVRHQVCEAETAALYGEENPLRDPALEAAWYDFEAGIMVHMLKAWPSVLARKSLHARDQLLIPAFEKYYSNEHHLKASLLVQCQYNHNIRHGLRVRDVAATEIGHMIAFLTNTMASAYWLVYYIFSDPVVLSEIRQELSEMVHVDDDGVSTIDMAQIKTSAPILHSTWQETLRYVHIGISARLVVEDVMLDNRYLLKKGSGVMIAAPVPHTDPEAWGSTVGNFDHRRFLRQPGQKRANAASLRAFGGGHVLCPGRHFSTAFLAAFAALMVLRFDMKCLSKDGTWSEPRKFMPITTSIPPPKDNVNVRLIPRDDRKWKIGFSVPNKESRRTAEGNAMKQ</sequence>
<comment type="caution">
    <text evidence="9">The sequence shown here is derived from an EMBL/GenBank/DDBJ whole genome shotgun (WGS) entry which is preliminary data.</text>
</comment>
<dbReference type="Gene3D" id="1.10.630.10">
    <property type="entry name" value="Cytochrome P450"/>
    <property type="match status" value="1"/>
</dbReference>
<evidence type="ECO:0000256" key="7">
    <source>
        <dbReference type="PIRSR" id="PIRSR602403-1"/>
    </source>
</evidence>
<dbReference type="InterPro" id="IPR002403">
    <property type="entry name" value="Cyt_P450_E_grp-IV"/>
</dbReference>
<dbReference type="PRINTS" id="PR00465">
    <property type="entry name" value="EP450IV"/>
</dbReference>
<keyword evidence="5 7" id="KW-0408">Iron</keyword>
<dbReference type="EMBL" id="JAGPNK010000015">
    <property type="protein sequence ID" value="KAH7308378.1"/>
    <property type="molecule type" value="Genomic_DNA"/>
</dbReference>
<comment type="pathway">
    <text evidence="2">Mycotoxin biosynthesis.</text>
</comment>
<dbReference type="InterPro" id="IPR036396">
    <property type="entry name" value="Cyt_P450_sf"/>
</dbReference>
<evidence type="ECO:0000256" key="3">
    <source>
        <dbReference type="ARBA" id="ARBA00010617"/>
    </source>
</evidence>
<feature type="transmembrane region" description="Helical" evidence="8">
    <location>
        <begin position="6"/>
        <end position="25"/>
    </location>
</feature>
<name>A0A8K0SKU0_9HYPO</name>
<evidence type="ECO:0000256" key="2">
    <source>
        <dbReference type="ARBA" id="ARBA00004685"/>
    </source>
</evidence>
<keyword evidence="8" id="KW-0472">Membrane</keyword>
<dbReference type="PANTHER" id="PTHR47582">
    <property type="entry name" value="P450, PUTATIVE (EUROFUNG)-RELATED"/>
    <property type="match status" value="1"/>
</dbReference>
<keyword evidence="10" id="KW-1185">Reference proteome</keyword>
<comment type="similarity">
    <text evidence="3">Belongs to the cytochrome P450 family.</text>
</comment>
<evidence type="ECO:0000313" key="9">
    <source>
        <dbReference type="EMBL" id="KAH7308378.1"/>
    </source>
</evidence>
<gene>
    <name evidence="9" type="ORF">B0I35DRAFT_398657</name>
</gene>
<proteinExistence type="inferred from homology"/>
<dbReference type="InterPro" id="IPR001128">
    <property type="entry name" value="Cyt_P450"/>
</dbReference>
<dbReference type="GO" id="GO:0005506">
    <property type="term" value="F:iron ion binding"/>
    <property type="evidence" value="ECO:0007669"/>
    <property type="project" value="InterPro"/>
</dbReference>
<evidence type="ECO:0000256" key="5">
    <source>
        <dbReference type="ARBA" id="ARBA00023004"/>
    </source>
</evidence>